<reference evidence="2" key="1">
    <citation type="submission" date="2021-04" db="EMBL/GenBank/DDBJ databases">
        <authorList>
            <person name="Zhang D.-C."/>
        </authorList>
    </citation>
    <scope>NUCLEOTIDE SEQUENCE</scope>
    <source>
        <strain evidence="2">CGMCC 1.15697</strain>
    </source>
</reference>
<dbReference type="Proteomes" id="UP000672602">
    <property type="component" value="Unassembled WGS sequence"/>
</dbReference>
<dbReference type="EMBL" id="JAGMWN010000014">
    <property type="protein sequence ID" value="MBP5859016.1"/>
    <property type="molecule type" value="Genomic_DNA"/>
</dbReference>
<dbReference type="RefSeq" id="WP_210683711.1">
    <property type="nucleotide sequence ID" value="NZ_JAGMWN010000014.1"/>
</dbReference>
<name>A0A8J7V461_9PROT</name>
<protein>
    <recommendedName>
        <fullName evidence="4">Lipoprotein-attachment site-containing protein</fullName>
    </recommendedName>
</protein>
<comment type="caution">
    <text evidence="2">The sequence shown here is derived from an EMBL/GenBank/DDBJ whole genome shotgun (WGS) entry which is preliminary data.</text>
</comment>
<evidence type="ECO:0000313" key="2">
    <source>
        <dbReference type="EMBL" id="MBP5859016.1"/>
    </source>
</evidence>
<accession>A0A8J7V461</accession>
<evidence type="ECO:0008006" key="4">
    <source>
        <dbReference type="Google" id="ProtNLM"/>
    </source>
</evidence>
<sequence>MMTERLRRIAGLLAIGLLAGGLLAGCGKEGSPKPPAGDGAPYPRTYPSEG</sequence>
<proteinExistence type="predicted"/>
<feature type="region of interest" description="Disordered" evidence="1">
    <location>
        <begin position="26"/>
        <end position="50"/>
    </location>
</feature>
<gene>
    <name evidence="2" type="ORF">KAJ83_18495</name>
</gene>
<evidence type="ECO:0000313" key="3">
    <source>
        <dbReference type="Proteomes" id="UP000672602"/>
    </source>
</evidence>
<evidence type="ECO:0000256" key="1">
    <source>
        <dbReference type="SAM" id="MobiDB-lite"/>
    </source>
</evidence>
<dbReference type="PROSITE" id="PS51257">
    <property type="entry name" value="PROKAR_LIPOPROTEIN"/>
    <property type="match status" value="1"/>
</dbReference>
<dbReference type="AlphaFoldDB" id="A0A8J7V461"/>
<organism evidence="2 3">
    <name type="scientific">Marivibrio halodurans</name>
    <dbReference type="NCBI Taxonomy" id="2039722"/>
    <lineage>
        <taxon>Bacteria</taxon>
        <taxon>Pseudomonadati</taxon>
        <taxon>Pseudomonadota</taxon>
        <taxon>Alphaproteobacteria</taxon>
        <taxon>Rhodospirillales</taxon>
        <taxon>Rhodospirillaceae</taxon>
        <taxon>Marivibrio</taxon>
    </lineage>
</organism>
<keyword evidence="3" id="KW-1185">Reference proteome</keyword>